<feature type="compositionally biased region" description="Basic residues" evidence="8">
    <location>
        <begin position="329"/>
        <end position="338"/>
    </location>
</feature>
<dbReference type="Gene3D" id="2.60.120.340">
    <property type="entry name" value="Nucleoplasmin core domain"/>
    <property type="match status" value="1"/>
</dbReference>
<organism evidence="10 11">
    <name type="scientific">Mollisia scopiformis</name>
    <name type="common">Conifer needle endophyte fungus</name>
    <name type="synonym">Phialocephala scopiformis</name>
    <dbReference type="NCBI Taxonomy" id="149040"/>
    <lineage>
        <taxon>Eukaryota</taxon>
        <taxon>Fungi</taxon>
        <taxon>Dikarya</taxon>
        <taxon>Ascomycota</taxon>
        <taxon>Pezizomycotina</taxon>
        <taxon>Leotiomycetes</taxon>
        <taxon>Helotiales</taxon>
        <taxon>Mollisiaceae</taxon>
        <taxon>Mollisia</taxon>
    </lineage>
</organism>
<feature type="compositionally biased region" description="Basic and acidic residues" evidence="8">
    <location>
        <begin position="347"/>
        <end position="365"/>
    </location>
</feature>
<comment type="subunit">
    <text evidence="4">Binds to histones H3 and H4.</text>
</comment>
<dbReference type="PIRSF" id="PIRSF001473">
    <property type="entry name" value="FK506-bp_FPR3"/>
    <property type="match status" value="1"/>
</dbReference>
<name>A0A194XQL8_MOLSC</name>
<dbReference type="GeneID" id="28820166"/>
<dbReference type="InterPro" id="IPR046357">
    <property type="entry name" value="PPIase_dom_sf"/>
</dbReference>
<feature type="region of interest" description="Disordered" evidence="8">
    <location>
        <begin position="218"/>
        <end position="395"/>
    </location>
</feature>
<dbReference type="EMBL" id="KQ947406">
    <property type="protein sequence ID" value="KUJ22461.1"/>
    <property type="molecule type" value="Genomic_DNA"/>
</dbReference>
<dbReference type="RefSeq" id="XP_018076816.1">
    <property type="nucleotide sequence ID" value="XM_018210440.1"/>
</dbReference>
<keyword evidence="11" id="KW-1185">Reference proteome</keyword>
<dbReference type="GO" id="GO:0003755">
    <property type="term" value="F:peptidyl-prolyl cis-trans isomerase activity"/>
    <property type="evidence" value="ECO:0007669"/>
    <property type="project" value="UniProtKB-KW"/>
</dbReference>
<dbReference type="InterPro" id="IPR041232">
    <property type="entry name" value="NPL"/>
</dbReference>
<dbReference type="GO" id="GO:0005730">
    <property type="term" value="C:nucleolus"/>
    <property type="evidence" value="ECO:0007669"/>
    <property type="project" value="TreeGrafter"/>
</dbReference>
<dbReference type="Proteomes" id="UP000070700">
    <property type="component" value="Unassembled WGS sequence"/>
</dbReference>
<evidence type="ECO:0000256" key="4">
    <source>
        <dbReference type="ARBA" id="ARBA00011865"/>
    </source>
</evidence>
<dbReference type="FunCoup" id="A0A194XQL8">
    <property type="interactions" value="570"/>
</dbReference>
<feature type="compositionally biased region" description="Acidic residues" evidence="8">
    <location>
        <begin position="234"/>
        <end position="268"/>
    </location>
</feature>
<dbReference type="PROSITE" id="PS50059">
    <property type="entry name" value="FKBP_PPIASE"/>
    <property type="match status" value="1"/>
</dbReference>
<dbReference type="PANTHER" id="PTHR43811">
    <property type="entry name" value="FKBP-TYPE PEPTIDYL-PROLYL CIS-TRANS ISOMERASE FKPA"/>
    <property type="match status" value="1"/>
</dbReference>
<proteinExistence type="inferred from homology"/>
<evidence type="ECO:0000256" key="8">
    <source>
        <dbReference type="SAM" id="MobiDB-lite"/>
    </source>
</evidence>
<sequence length="507" mass="55377">MPLLPVALYGLEVPCGDILVPAVPDFPATFRITMAAIDPTEPAQLQEGANGSTIPRATLKIIRPPQGSEDDDEDEEYMRALLADSDSDEDDDEEESDEEETNGGPSDPSKSKKAKKAAALQQLMESLGQDSDEEMGDAPNGTKVAKKGKAKASSDDEEDSEEESEEDENEDVEVDEFVLCTLDPEKHYQQPLDITIAENERVFFKVTGTNTIYLTGNYVIPDDNGHNHRHEVYDSDSDDEDDEDYDLSPDEDELELEMDDDESDDLDTLENPRITEVDSEDEEAPKLVTKSEKKGKNKRSADEIDEGTSLDDIMAKSLKPETEEEPKLSKKQLKKLKKNNGEAAPAKTEETKKEDTKDSKADKKVQFAKNLEQGPTGSAEKAKSTDTAKASAAKPATGVKVVQGVKIDDKKLGSGPACKNGQRVGLRYIGKLEAGKVFDSNKKGKPFSFKVGGGEVIQGMDIGIVGMQVGGERRITIPAKLAYGNKSQPDIPSNSTLIFDLKLLEIK</sequence>
<dbReference type="OrthoDB" id="77911at2759"/>
<dbReference type="Pfam" id="PF00254">
    <property type="entry name" value="FKBP_C"/>
    <property type="match status" value="1"/>
</dbReference>
<evidence type="ECO:0000256" key="7">
    <source>
        <dbReference type="PROSITE-ProRule" id="PRU00277"/>
    </source>
</evidence>
<dbReference type="Pfam" id="PF17800">
    <property type="entry name" value="NPL"/>
    <property type="match status" value="1"/>
</dbReference>
<dbReference type="InterPro" id="IPR023566">
    <property type="entry name" value="PPIase_Fpr3/Fpr4-like"/>
</dbReference>
<protein>
    <recommendedName>
        <fullName evidence="7">peptidylprolyl isomerase</fullName>
        <ecNumber evidence="7">5.2.1.8</ecNumber>
    </recommendedName>
</protein>
<feature type="compositionally biased region" description="Acidic residues" evidence="8">
    <location>
        <begin position="85"/>
        <end position="101"/>
    </location>
</feature>
<reference evidence="10 11" key="1">
    <citation type="submission" date="2015-10" db="EMBL/GenBank/DDBJ databases">
        <title>Full genome of DAOMC 229536 Phialocephala scopiformis, a fungal endophyte of spruce producing the potent anti-insectan compound rugulosin.</title>
        <authorList>
            <consortium name="DOE Joint Genome Institute"/>
            <person name="Walker A.K."/>
            <person name="Frasz S.L."/>
            <person name="Seifert K.A."/>
            <person name="Miller J.D."/>
            <person name="Mondo S.J."/>
            <person name="Labutti K."/>
            <person name="Lipzen A."/>
            <person name="Dockter R."/>
            <person name="Kennedy M."/>
            <person name="Grigoriev I.V."/>
            <person name="Spatafora J.W."/>
        </authorList>
    </citation>
    <scope>NUCLEOTIDE SEQUENCE [LARGE SCALE GENOMIC DNA]</scope>
    <source>
        <strain evidence="10 11">CBS 120377</strain>
    </source>
</reference>
<dbReference type="PANTHER" id="PTHR43811:SF19">
    <property type="entry name" value="39 KDA FK506-BINDING NUCLEAR PROTEIN"/>
    <property type="match status" value="1"/>
</dbReference>
<comment type="function">
    <text evidence="2">PPIase that acts as a histone chaperone. Histone proline isomerase that increases the rate of cis-trans isomerization at prolines on the histone H3 N-terminal tail. Proline isomerization influences H3 methylation thereby regulating gene expression.</text>
</comment>
<feature type="compositionally biased region" description="Basic and acidic residues" evidence="8">
    <location>
        <begin position="223"/>
        <end position="233"/>
    </location>
</feature>
<comment type="similarity">
    <text evidence="3">Belongs to the FKBP-type PPIase family. FKBP3/4 subfamily.</text>
</comment>
<dbReference type="AlphaFoldDB" id="A0A194XQL8"/>
<dbReference type="InterPro" id="IPR001179">
    <property type="entry name" value="PPIase_FKBP_dom"/>
</dbReference>
<keyword evidence="5 7" id="KW-0697">Rotamase</keyword>
<gene>
    <name evidence="10" type="ORF">LY89DRAFT_607061</name>
</gene>
<feature type="domain" description="PPIase FKBP-type" evidence="9">
    <location>
        <begin position="421"/>
        <end position="507"/>
    </location>
</feature>
<feature type="compositionally biased region" description="Basic and acidic residues" evidence="8">
    <location>
        <begin position="289"/>
        <end position="302"/>
    </location>
</feature>
<evidence type="ECO:0000256" key="5">
    <source>
        <dbReference type="ARBA" id="ARBA00023110"/>
    </source>
</evidence>
<dbReference type="Gene3D" id="3.10.50.40">
    <property type="match status" value="1"/>
</dbReference>
<evidence type="ECO:0000313" key="11">
    <source>
        <dbReference type="Proteomes" id="UP000070700"/>
    </source>
</evidence>
<feature type="compositionally biased region" description="Basic and acidic residues" evidence="8">
    <location>
        <begin position="318"/>
        <end position="328"/>
    </location>
</feature>
<feature type="region of interest" description="Disordered" evidence="8">
    <location>
        <begin position="41"/>
        <end position="175"/>
    </location>
</feature>
<dbReference type="STRING" id="149040.A0A194XQL8"/>
<evidence type="ECO:0000259" key="9">
    <source>
        <dbReference type="PROSITE" id="PS50059"/>
    </source>
</evidence>
<feature type="compositionally biased region" description="Acidic residues" evidence="8">
    <location>
        <begin position="155"/>
        <end position="175"/>
    </location>
</feature>
<evidence type="ECO:0000256" key="3">
    <source>
        <dbReference type="ARBA" id="ARBA00007838"/>
    </source>
</evidence>
<evidence type="ECO:0000313" key="10">
    <source>
        <dbReference type="EMBL" id="KUJ22461.1"/>
    </source>
</evidence>
<evidence type="ECO:0000256" key="1">
    <source>
        <dbReference type="ARBA" id="ARBA00000971"/>
    </source>
</evidence>
<comment type="catalytic activity">
    <reaction evidence="1 7">
        <text>[protein]-peptidylproline (omega=180) = [protein]-peptidylproline (omega=0)</text>
        <dbReference type="Rhea" id="RHEA:16237"/>
        <dbReference type="Rhea" id="RHEA-COMP:10747"/>
        <dbReference type="Rhea" id="RHEA-COMP:10748"/>
        <dbReference type="ChEBI" id="CHEBI:83833"/>
        <dbReference type="ChEBI" id="CHEBI:83834"/>
        <dbReference type="EC" id="5.2.1.8"/>
    </reaction>
</comment>
<keyword evidence="6 7" id="KW-0413">Isomerase</keyword>
<dbReference type="KEGG" id="psco:LY89DRAFT_607061"/>
<evidence type="ECO:0000256" key="6">
    <source>
        <dbReference type="ARBA" id="ARBA00023235"/>
    </source>
</evidence>
<dbReference type="SUPFAM" id="SSF54534">
    <property type="entry name" value="FKBP-like"/>
    <property type="match status" value="1"/>
</dbReference>
<dbReference type="InParanoid" id="A0A194XQL8"/>
<dbReference type="GO" id="GO:0000785">
    <property type="term" value="C:chromatin"/>
    <property type="evidence" value="ECO:0007669"/>
    <property type="project" value="TreeGrafter"/>
</dbReference>
<accession>A0A194XQL8</accession>
<dbReference type="EC" id="5.2.1.8" evidence="7"/>
<evidence type="ECO:0000256" key="2">
    <source>
        <dbReference type="ARBA" id="ARBA00002221"/>
    </source>
</evidence>